<dbReference type="GO" id="GO:0042970">
    <property type="term" value="F:homoserine transmembrane transporter activity"/>
    <property type="evidence" value="ECO:0007669"/>
    <property type="project" value="TreeGrafter"/>
</dbReference>
<name>A0A5C6VUY3_9BURK</name>
<comment type="subcellular location">
    <subcellularLocation>
        <location evidence="1">Cell membrane</location>
        <topology evidence="1">Multi-pass membrane protein</topology>
    </subcellularLocation>
</comment>
<comment type="caution">
    <text evidence="8">The sequence shown here is derived from an EMBL/GenBank/DDBJ whole genome shotgun (WGS) entry which is preliminary data.</text>
</comment>
<evidence type="ECO:0000256" key="4">
    <source>
        <dbReference type="ARBA" id="ARBA00022692"/>
    </source>
</evidence>
<keyword evidence="5 7" id="KW-1133">Transmembrane helix</keyword>
<dbReference type="InterPro" id="IPR001123">
    <property type="entry name" value="LeuE-type"/>
</dbReference>
<feature type="transmembrane region" description="Helical" evidence="7">
    <location>
        <begin position="200"/>
        <end position="219"/>
    </location>
</feature>
<keyword evidence="6 7" id="KW-0472">Membrane</keyword>
<dbReference type="AlphaFoldDB" id="A0A5C6VUY3"/>
<evidence type="ECO:0000313" key="9">
    <source>
        <dbReference type="Proteomes" id="UP000321776"/>
    </source>
</evidence>
<comment type="similarity">
    <text evidence="2">Belongs to the Rht family.</text>
</comment>
<proteinExistence type="inferred from homology"/>
<dbReference type="RefSeq" id="WP_028367441.1">
    <property type="nucleotide sequence ID" value="NZ_VOQS01000001.1"/>
</dbReference>
<dbReference type="PANTHER" id="PTHR30086">
    <property type="entry name" value="ARGININE EXPORTER PROTEIN ARGO"/>
    <property type="match status" value="1"/>
</dbReference>
<reference evidence="8 9" key="1">
    <citation type="journal article" date="2018" name="Int. J. Syst. Evol. Microbiol.">
        <title>Paraburkholderia azotifigens sp. nov., a nitrogen-fixing bacterium isolated from paddy soil.</title>
        <authorList>
            <person name="Choi G.M."/>
            <person name="Im W.T."/>
        </authorList>
    </citation>
    <scope>NUCLEOTIDE SEQUENCE [LARGE SCALE GENOMIC DNA]</scope>
    <source>
        <strain evidence="8 9">NF 2-5-3</strain>
    </source>
</reference>
<evidence type="ECO:0000313" key="8">
    <source>
        <dbReference type="EMBL" id="TXC88294.1"/>
    </source>
</evidence>
<evidence type="ECO:0000256" key="7">
    <source>
        <dbReference type="SAM" id="Phobius"/>
    </source>
</evidence>
<evidence type="ECO:0000256" key="6">
    <source>
        <dbReference type="ARBA" id="ARBA00023136"/>
    </source>
</evidence>
<gene>
    <name evidence="8" type="ORF">FRZ40_12265</name>
</gene>
<evidence type="ECO:0000256" key="3">
    <source>
        <dbReference type="ARBA" id="ARBA00022475"/>
    </source>
</evidence>
<dbReference type="GO" id="GO:0005886">
    <property type="term" value="C:plasma membrane"/>
    <property type="evidence" value="ECO:0007669"/>
    <property type="project" value="UniProtKB-SubCell"/>
</dbReference>
<evidence type="ECO:0000256" key="1">
    <source>
        <dbReference type="ARBA" id="ARBA00004651"/>
    </source>
</evidence>
<evidence type="ECO:0000256" key="2">
    <source>
        <dbReference type="ARBA" id="ARBA00007928"/>
    </source>
</evidence>
<protein>
    <submittedName>
        <fullName evidence="8">LysE family translocator</fullName>
    </submittedName>
</protein>
<dbReference type="Pfam" id="PF01810">
    <property type="entry name" value="LysE"/>
    <property type="match status" value="1"/>
</dbReference>
<feature type="transmembrane region" description="Helical" evidence="7">
    <location>
        <begin position="6"/>
        <end position="29"/>
    </location>
</feature>
<feature type="transmembrane region" description="Helical" evidence="7">
    <location>
        <begin position="41"/>
        <end position="65"/>
    </location>
</feature>
<feature type="transmembrane region" description="Helical" evidence="7">
    <location>
        <begin position="159"/>
        <end position="180"/>
    </location>
</feature>
<accession>A0A5C6VUY3</accession>
<dbReference type="Proteomes" id="UP000321776">
    <property type="component" value="Unassembled WGS sequence"/>
</dbReference>
<sequence length="221" mass="23139">MSLHTWWLYLATIFVVCAIPGPNMLLMMTHGARHGMRQTSATMAGCLLSLMLMLAVSVAGLGVLLKAWPTMFNALRLLGAAYLIWLGVKAWRAPVSEAAAAQVGASSGDAANAGDVGGKHAPSRGALMRNGFLVGSSNPKAILFSAALLPQFIDASLPTLPQFAILVVTTAVMEVSWYVVYAACGTQIGAKLKSSSVAKAFNRLTGGVFVGFGAMMALVRH</sequence>
<keyword evidence="4 7" id="KW-0812">Transmembrane</keyword>
<organism evidence="8 9">
    <name type="scientific">Paraburkholderia azotifigens</name>
    <dbReference type="NCBI Taxonomy" id="2057004"/>
    <lineage>
        <taxon>Bacteria</taxon>
        <taxon>Pseudomonadati</taxon>
        <taxon>Pseudomonadota</taxon>
        <taxon>Betaproteobacteria</taxon>
        <taxon>Burkholderiales</taxon>
        <taxon>Burkholderiaceae</taxon>
        <taxon>Paraburkholderia</taxon>
    </lineage>
</organism>
<dbReference type="PANTHER" id="PTHR30086:SF14">
    <property type="entry name" value="HOMOSERINE_HOMOSERINE LACTONE EFFLUX PROTEIN"/>
    <property type="match status" value="1"/>
</dbReference>
<dbReference type="EMBL" id="VOQS01000001">
    <property type="protein sequence ID" value="TXC88294.1"/>
    <property type="molecule type" value="Genomic_DNA"/>
</dbReference>
<dbReference type="PIRSF" id="PIRSF006324">
    <property type="entry name" value="LeuE"/>
    <property type="match status" value="1"/>
</dbReference>
<evidence type="ECO:0000256" key="5">
    <source>
        <dbReference type="ARBA" id="ARBA00022989"/>
    </source>
</evidence>
<keyword evidence="3" id="KW-1003">Cell membrane</keyword>